<accession>A0A426YLX6</accession>
<evidence type="ECO:0000256" key="1">
    <source>
        <dbReference type="SAM" id="MobiDB-lite"/>
    </source>
</evidence>
<dbReference type="InterPro" id="IPR044820">
    <property type="entry name" value="AGD14-like"/>
</dbReference>
<name>A0A426YLX6_ENSVE</name>
<feature type="compositionally biased region" description="Basic and acidic residues" evidence="1">
    <location>
        <begin position="242"/>
        <end position="257"/>
    </location>
</feature>
<comment type="caution">
    <text evidence="2">The sequence shown here is derived from an EMBL/GenBank/DDBJ whole genome shotgun (WGS) entry which is preliminary data.</text>
</comment>
<feature type="compositionally biased region" description="Low complexity" evidence="1">
    <location>
        <begin position="291"/>
        <end position="311"/>
    </location>
</feature>
<dbReference type="InterPro" id="IPR038508">
    <property type="entry name" value="ArfGAP_dom_sf"/>
</dbReference>
<reference evidence="2 3" key="1">
    <citation type="journal article" date="2014" name="Agronomy (Basel)">
        <title>A Draft Genome Sequence for Ensete ventricosum, the Drought-Tolerant Tree Against Hunger.</title>
        <authorList>
            <person name="Harrison J."/>
            <person name="Moore K.A."/>
            <person name="Paszkiewicz K."/>
            <person name="Jones T."/>
            <person name="Grant M."/>
            <person name="Ambacheew D."/>
            <person name="Muzemil S."/>
            <person name="Studholme D.J."/>
        </authorList>
    </citation>
    <scope>NUCLEOTIDE SEQUENCE [LARGE SCALE GENOMIC DNA]</scope>
</reference>
<organism evidence="2 3">
    <name type="scientific">Ensete ventricosum</name>
    <name type="common">Abyssinian banana</name>
    <name type="synonym">Musa ensete</name>
    <dbReference type="NCBI Taxonomy" id="4639"/>
    <lineage>
        <taxon>Eukaryota</taxon>
        <taxon>Viridiplantae</taxon>
        <taxon>Streptophyta</taxon>
        <taxon>Embryophyta</taxon>
        <taxon>Tracheophyta</taxon>
        <taxon>Spermatophyta</taxon>
        <taxon>Magnoliopsida</taxon>
        <taxon>Liliopsida</taxon>
        <taxon>Zingiberales</taxon>
        <taxon>Musaceae</taxon>
        <taxon>Ensete</taxon>
    </lineage>
</organism>
<sequence>ILRSLSIAPQFLWDFRAALSFRYLTTPLLGLGSLLEGARKRGIPMASRVKEDEKNERIIRGLLKLPANRRCINCNSLVLLLISISSSLFLRHPYYPSQIPTSPLLFMMAYVNLVLVDRGLNMYAQISGHSYVQIVAEYSKCFFREFTHRVKSISMAKFTSQEVSALQEGGNEVGDIENSYLNRGSKSPPYDDTNGRSYGERPSLASPAYNYRTSPGSFDRDNKSGYRNQERNIVDQQFSDGPKIEERSQNQQKDVDASKSPVAQPVGAVSNVPPAPIGDPAKPSGLQFPRTSAHVQSVASSSSRGSSTGNSVELKLVSSGSLIDFDADPVPHGVGAINQSVPQQTASLPAESGGWASFDDSSQLKVTQVRPAVSTLESVLSQLSVPQTASAARTPSDLFTMTHPSTLAPFSYYQTSQRYMGYGTQHPTAVVCATASHLLMGNSLQCHIFNDDLQPFPLQALPGYSHSLTSSNPFAFVDEPKLVHTSTVC</sequence>
<evidence type="ECO:0000313" key="2">
    <source>
        <dbReference type="EMBL" id="RRT52720.1"/>
    </source>
</evidence>
<feature type="non-terminal residue" evidence="2">
    <location>
        <position position="1"/>
    </location>
</feature>
<proteinExistence type="predicted"/>
<dbReference type="PANTHER" id="PTHR46085:SF3">
    <property type="entry name" value="ARF GTPASE ACTIVATING PROTEIN"/>
    <property type="match status" value="1"/>
</dbReference>
<dbReference type="Gene3D" id="1.10.220.150">
    <property type="entry name" value="Arf GTPase activating protein"/>
    <property type="match status" value="1"/>
</dbReference>
<dbReference type="AlphaFoldDB" id="A0A426YLX6"/>
<feature type="compositionally biased region" description="Basic and acidic residues" evidence="1">
    <location>
        <begin position="218"/>
        <end position="233"/>
    </location>
</feature>
<protein>
    <submittedName>
        <fullName evidence="2">Uncharacterized protein</fullName>
    </submittedName>
</protein>
<evidence type="ECO:0000313" key="3">
    <source>
        <dbReference type="Proteomes" id="UP000287651"/>
    </source>
</evidence>
<dbReference type="PANTHER" id="PTHR46085">
    <property type="entry name" value="ARFGAP/RECO-RELATED"/>
    <property type="match status" value="1"/>
</dbReference>
<dbReference type="Proteomes" id="UP000287651">
    <property type="component" value="Unassembled WGS sequence"/>
</dbReference>
<dbReference type="EMBL" id="AMZH03011522">
    <property type="protein sequence ID" value="RRT52720.1"/>
    <property type="molecule type" value="Genomic_DNA"/>
</dbReference>
<dbReference type="GO" id="GO:0005096">
    <property type="term" value="F:GTPase activator activity"/>
    <property type="evidence" value="ECO:0007669"/>
    <property type="project" value="InterPro"/>
</dbReference>
<feature type="region of interest" description="Disordered" evidence="1">
    <location>
        <begin position="174"/>
        <end position="311"/>
    </location>
</feature>
<gene>
    <name evidence="2" type="ORF">B296_00003686</name>
</gene>